<protein>
    <submittedName>
        <fullName evidence="1">Uncharacterized protein</fullName>
    </submittedName>
</protein>
<feature type="non-terminal residue" evidence="1">
    <location>
        <position position="1"/>
    </location>
</feature>
<dbReference type="EMBL" id="ML145107">
    <property type="protein sequence ID" value="TBU60175.1"/>
    <property type="molecule type" value="Genomic_DNA"/>
</dbReference>
<reference evidence="1 2" key="1">
    <citation type="submission" date="2019-01" db="EMBL/GenBank/DDBJ databases">
        <title>Draft genome sequences of three monokaryotic isolates of the white-rot basidiomycete fungus Dichomitus squalens.</title>
        <authorList>
            <consortium name="DOE Joint Genome Institute"/>
            <person name="Lopez S.C."/>
            <person name="Andreopoulos B."/>
            <person name="Pangilinan J."/>
            <person name="Lipzen A."/>
            <person name="Riley R."/>
            <person name="Ahrendt S."/>
            <person name="Ng V."/>
            <person name="Barry K."/>
            <person name="Daum C."/>
            <person name="Grigoriev I.V."/>
            <person name="Hilden K.S."/>
            <person name="Makela M.R."/>
            <person name="de Vries R.P."/>
        </authorList>
    </citation>
    <scope>NUCLEOTIDE SEQUENCE [LARGE SCALE GENOMIC DNA]</scope>
    <source>
        <strain evidence="1 2">CBS 464.89</strain>
    </source>
</reference>
<name>A0A4Q9NTS3_9APHY</name>
<keyword evidence="2" id="KW-1185">Reference proteome</keyword>
<feature type="non-terminal residue" evidence="1">
    <location>
        <position position="96"/>
    </location>
</feature>
<organism evidence="1 2">
    <name type="scientific">Dichomitus squalens</name>
    <dbReference type="NCBI Taxonomy" id="114155"/>
    <lineage>
        <taxon>Eukaryota</taxon>
        <taxon>Fungi</taxon>
        <taxon>Dikarya</taxon>
        <taxon>Basidiomycota</taxon>
        <taxon>Agaricomycotina</taxon>
        <taxon>Agaricomycetes</taxon>
        <taxon>Polyporales</taxon>
        <taxon>Polyporaceae</taxon>
        <taxon>Dichomitus</taxon>
    </lineage>
</organism>
<gene>
    <name evidence="1" type="ORF">BD310DRAFT_783608</name>
</gene>
<accession>A0A4Q9NTS3</accession>
<proteinExistence type="predicted"/>
<evidence type="ECO:0000313" key="2">
    <source>
        <dbReference type="Proteomes" id="UP000292082"/>
    </source>
</evidence>
<dbReference type="AlphaFoldDB" id="A0A4Q9NTS3"/>
<sequence>VALLLYDSLLMCHREVRHMWSRGHIGTTIIYTGARYSSLVNRLVVVLVLSRWKGQITESIPAFSALRAYAMSGKRSWVLVVMILLGSVAPATEAVR</sequence>
<dbReference type="InterPro" id="IPR045340">
    <property type="entry name" value="DUF6533"/>
</dbReference>
<dbReference type="Pfam" id="PF20151">
    <property type="entry name" value="DUF6533"/>
    <property type="match status" value="1"/>
</dbReference>
<dbReference type="Proteomes" id="UP000292082">
    <property type="component" value="Unassembled WGS sequence"/>
</dbReference>
<evidence type="ECO:0000313" key="1">
    <source>
        <dbReference type="EMBL" id="TBU60175.1"/>
    </source>
</evidence>